<sequence>METDRPELLRTPSGTTLRFGTLVALALATTWFVAGAFAATWPPRTFLDDASCQVRADLYLTSTGSVDPDESKWAAYRDCMSGFFAPRLGWLVGGVVLLLLVATAVYVAWPKWRIRRSGLERLDSFPALWAKLSGPLDELVARAGLAKAPEFRLDAASSRAGGVAFGSSRKPVVCLDAGLVALLDRDRAGFDAVVLHELAHVRNGDVTTTYATLSAWRALLAVVLLPYLVLVVDPLLGWDFSNLDSPVTTGIVVRVVLLVVLVYLARTAVLRSRERYADALVAVWTGDADPYRTLRAVPDHRRVLRWVAIHPSLAARNAAMSDPKSLLRNGFLEALASGVAVQLAWSHLVDGLSKIDWYRSGNESFLVMRVVWGVAVATLVCVIAWRGAAYLRAGGTGRWTFLRPGLGLGLGLVVGVELELSQAGVLTPTSPLSVLAAGVLVLVTVLVCGWAGLVAVRLGDAVRSLRGALSAAAVVLVCVSFLGWFREITLAGVVWRDYLAVAYDLVSGYGRVAGVVVVPFLLNSDRVLTAAAVAVLWLVPLLLGRGSARLGVLAGLLGGAVWGVVAVVLTLTAGSTPEAATVRAAWELVAVFAVQVLVAVVVARRSEVVTALLATWVVGLVGCLGTWALHLADWQVDSVLAARPFQVLPVLGVVAALVGAVFSRDVVVPREGSGRVVVALVLVVSAVAVVWWPKAPQAALLLPDAGPEQVVDVDEAVNTWAYGGGFDRYTAVVNANDAVFKAFAAEDPALILETCDRARARAEEAAAFPEPPSPEVARTWKAGLAALVPGASECVKIYRGGEGDSQVMVDGFKEAITQLGQTLTLINQAREAATR</sequence>
<keyword evidence="3" id="KW-0645">Protease</keyword>
<feature type="transmembrane region" description="Helical" evidence="11">
    <location>
        <begin position="468"/>
        <end position="485"/>
    </location>
</feature>
<feature type="transmembrane region" description="Helical" evidence="11">
    <location>
        <begin position="644"/>
        <end position="662"/>
    </location>
</feature>
<feature type="transmembrane region" description="Helical" evidence="11">
    <location>
        <begin position="527"/>
        <end position="543"/>
    </location>
</feature>
<comment type="caution">
    <text evidence="13">The sequence shown here is derived from an EMBL/GenBank/DDBJ whole genome shotgun (WGS) entry which is preliminary data.</text>
</comment>
<evidence type="ECO:0000256" key="4">
    <source>
        <dbReference type="ARBA" id="ARBA00022692"/>
    </source>
</evidence>
<keyword evidence="2" id="KW-1003">Cell membrane</keyword>
<feature type="transmembrane region" description="Helical" evidence="11">
    <location>
        <begin position="21"/>
        <end position="41"/>
    </location>
</feature>
<dbReference type="PANTHER" id="PTHR43221">
    <property type="entry name" value="PROTEASE HTPX"/>
    <property type="match status" value="1"/>
</dbReference>
<dbReference type="GO" id="GO:0004222">
    <property type="term" value="F:metalloendopeptidase activity"/>
    <property type="evidence" value="ECO:0007669"/>
    <property type="project" value="InterPro"/>
</dbReference>
<dbReference type="AlphaFoldDB" id="A0A9X3AIK2"/>
<accession>A0A9X3AIK2</accession>
<dbReference type="InterPro" id="IPR050083">
    <property type="entry name" value="HtpX_protease"/>
</dbReference>
<feature type="transmembrane region" description="Helical" evidence="11">
    <location>
        <begin position="674"/>
        <end position="692"/>
    </location>
</feature>
<dbReference type="Gene3D" id="3.30.2010.10">
    <property type="entry name" value="Metalloproteases ('zincins'), catalytic domain"/>
    <property type="match status" value="1"/>
</dbReference>
<evidence type="ECO:0000256" key="9">
    <source>
        <dbReference type="ARBA" id="ARBA00023049"/>
    </source>
</evidence>
<feature type="domain" description="Peptidase M48" evidence="12">
    <location>
        <begin position="135"/>
        <end position="321"/>
    </location>
</feature>
<keyword evidence="7" id="KW-0862">Zinc</keyword>
<evidence type="ECO:0000256" key="8">
    <source>
        <dbReference type="ARBA" id="ARBA00022989"/>
    </source>
</evidence>
<evidence type="ECO:0000256" key="3">
    <source>
        <dbReference type="ARBA" id="ARBA00022670"/>
    </source>
</evidence>
<gene>
    <name evidence="13" type="ORF">NZH93_37840</name>
</gene>
<evidence type="ECO:0000256" key="2">
    <source>
        <dbReference type="ARBA" id="ARBA00022475"/>
    </source>
</evidence>
<feature type="transmembrane region" description="Helical" evidence="11">
    <location>
        <begin position="584"/>
        <end position="603"/>
    </location>
</feature>
<feature type="transmembrane region" description="Helical" evidence="11">
    <location>
        <begin position="326"/>
        <end position="345"/>
    </location>
</feature>
<feature type="transmembrane region" description="Helical" evidence="11">
    <location>
        <begin position="550"/>
        <end position="572"/>
    </location>
</feature>
<feature type="transmembrane region" description="Helical" evidence="11">
    <location>
        <begin position="406"/>
        <end position="426"/>
    </location>
</feature>
<comment type="cofactor">
    <cofactor evidence="1">
        <name>Zn(2+)</name>
        <dbReference type="ChEBI" id="CHEBI:29105"/>
    </cofactor>
</comment>
<evidence type="ECO:0000256" key="10">
    <source>
        <dbReference type="ARBA" id="ARBA00023136"/>
    </source>
</evidence>
<proteinExistence type="predicted"/>
<evidence type="ECO:0000256" key="5">
    <source>
        <dbReference type="ARBA" id="ARBA00022723"/>
    </source>
</evidence>
<evidence type="ECO:0000256" key="1">
    <source>
        <dbReference type="ARBA" id="ARBA00001947"/>
    </source>
</evidence>
<keyword evidence="9" id="KW-0482">Metalloprotease</keyword>
<feature type="transmembrane region" description="Helical" evidence="11">
    <location>
        <begin position="365"/>
        <end position="385"/>
    </location>
</feature>
<feature type="transmembrane region" description="Helical" evidence="11">
    <location>
        <begin position="218"/>
        <end position="236"/>
    </location>
</feature>
<keyword evidence="4 11" id="KW-0812">Transmembrane</keyword>
<evidence type="ECO:0000256" key="7">
    <source>
        <dbReference type="ARBA" id="ARBA00022833"/>
    </source>
</evidence>
<dbReference type="CDD" id="cd07329">
    <property type="entry name" value="M56_like"/>
    <property type="match status" value="1"/>
</dbReference>
<dbReference type="GO" id="GO:0046872">
    <property type="term" value="F:metal ion binding"/>
    <property type="evidence" value="ECO:0007669"/>
    <property type="project" value="UniProtKB-KW"/>
</dbReference>
<dbReference type="Proteomes" id="UP001141259">
    <property type="component" value="Unassembled WGS sequence"/>
</dbReference>
<evidence type="ECO:0000256" key="11">
    <source>
        <dbReference type="SAM" id="Phobius"/>
    </source>
</evidence>
<dbReference type="GO" id="GO:0006508">
    <property type="term" value="P:proteolysis"/>
    <property type="evidence" value="ECO:0007669"/>
    <property type="project" value="UniProtKB-KW"/>
</dbReference>
<keyword evidence="6" id="KW-0378">Hydrolase</keyword>
<keyword evidence="14" id="KW-1185">Reference proteome</keyword>
<evidence type="ECO:0000259" key="12">
    <source>
        <dbReference type="Pfam" id="PF01435"/>
    </source>
</evidence>
<feature type="transmembrane region" description="Helical" evidence="11">
    <location>
        <begin position="88"/>
        <end position="109"/>
    </location>
</feature>
<evidence type="ECO:0000313" key="14">
    <source>
        <dbReference type="Proteomes" id="UP001141259"/>
    </source>
</evidence>
<reference evidence="13" key="1">
    <citation type="submission" date="2022-08" db="EMBL/GenBank/DDBJ databases">
        <authorList>
            <person name="Tistechok S."/>
            <person name="Samborskyy M."/>
            <person name="Roman I."/>
        </authorList>
    </citation>
    <scope>NUCLEOTIDE SEQUENCE</scope>
    <source>
        <strain evidence="13">DSM 103496</strain>
    </source>
</reference>
<dbReference type="PANTHER" id="PTHR43221:SF2">
    <property type="entry name" value="PROTEASE HTPX HOMOLOG"/>
    <property type="match status" value="1"/>
</dbReference>
<feature type="transmembrane region" description="Helical" evidence="11">
    <location>
        <begin position="248"/>
        <end position="265"/>
    </location>
</feature>
<keyword evidence="8 11" id="KW-1133">Transmembrane helix</keyword>
<name>A0A9X3AIK2_9PSEU</name>
<dbReference type="InterPro" id="IPR001915">
    <property type="entry name" value="Peptidase_M48"/>
</dbReference>
<feature type="transmembrane region" description="Helical" evidence="11">
    <location>
        <begin position="610"/>
        <end position="632"/>
    </location>
</feature>
<dbReference type="RefSeq" id="WP_259628101.1">
    <property type="nucleotide sequence ID" value="NZ_JANYMP010000025.1"/>
</dbReference>
<protein>
    <submittedName>
        <fullName evidence="13">M56 family metallopeptidase</fullName>
    </submittedName>
</protein>
<dbReference type="EMBL" id="JANYMP010000025">
    <property type="protein sequence ID" value="MCS7482641.1"/>
    <property type="molecule type" value="Genomic_DNA"/>
</dbReference>
<keyword evidence="5" id="KW-0479">Metal-binding</keyword>
<keyword evidence="10 11" id="KW-0472">Membrane</keyword>
<feature type="transmembrane region" description="Helical" evidence="11">
    <location>
        <begin position="432"/>
        <end position="456"/>
    </location>
</feature>
<dbReference type="Pfam" id="PF01435">
    <property type="entry name" value="Peptidase_M48"/>
    <property type="match status" value="1"/>
</dbReference>
<evidence type="ECO:0000256" key="6">
    <source>
        <dbReference type="ARBA" id="ARBA00022801"/>
    </source>
</evidence>
<evidence type="ECO:0000313" key="13">
    <source>
        <dbReference type="EMBL" id="MCS7482641.1"/>
    </source>
</evidence>
<organism evidence="13 14">
    <name type="scientific">Umezawaea endophytica</name>
    <dbReference type="NCBI Taxonomy" id="1654476"/>
    <lineage>
        <taxon>Bacteria</taxon>
        <taxon>Bacillati</taxon>
        <taxon>Actinomycetota</taxon>
        <taxon>Actinomycetes</taxon>
        <taxon>Pseudonocardiales</taxon>
        <taxon>Pseudonocardiaceae</taxon>
        <taxon>Umezawaea</taxon>
    </lineage>
</organism>